<proteinExistence type="predicted"/>
<feature type="signal peptide" evidence="2">
    <location>
        <begin position="1"/>
        <end position="27"/>
    </location>
</feature>
<dbReference type="Proteomes" id="UP001500945">
    <property type="component" value="Unassembled WGS sequence"/>
</dbReference>
<accession>A0ABP8K513</accession>
<comment type="caution">
    <text evidence="3">The sequence shown here is derived from an EMBL/GenBank/DDBJ whole genome shotgun (WGS) entry which is preliminary data.</text>
</comment>
<evidence type="ECO:0000313" key="3">
    <source>
        <dbReference type="EMBL" id="GAA4400722.1"/>
    </source>
</evidence>
<sequence>MTHRTAFPATLAVACAVLTAVTSGAHASEARVGHDPSPAFVAFRQMERDLVNGVGPHAQYRSNGSPGFGLRDHETN</sequence>
<evidence type="ECO:0000256" key="2">
    <source>
        <dbReference type="SAM" id="SignalP"/>
    </source>
</evidence>
<evidence type="ECO:0000256" key="1">
    <source>
        <dbReference type="SAM" id="MobiDB-lite"/>
    </source>
</evidence>
<reference evidence="4" key="1">
    <citation type="journal article" date="2019" name="Int. J. Syst. Evol. Microbiol.">
        <title>The Global Catalogue of Microorganisms (GCM) 10K type strain sequencing project: providing services to taxonomists for standard genome sequencing and annotation.</title>
        <authorList>
            <consortium name="The Broad Institute Genomics Platform"/>
            <consortium name="The Broad Institute Genome Sequencing Center for Infectious Disease"/>
            <person name="Wu L."/>
            <person name="Ma J."/>
        </authorList>
    </citation>
    <scope>NUCLEOTIDE SEQUENCE [LARGE SCALE GENOMIC DNA]</scope>
    <source>
        <strain evidence="4">JCM 17809</strain>
    </source>
</reference>
<protein>
    <submittedName>
        <fullName evidence="3">Uncharacterized protein</fullName>
    </submittedName>
</protein>
<dbReference type="EMBL" id="BAABGM010000004">
    <property type="protein sequence ID" value="GAA4400722.1"/>
    <property type="molecule type" value="Genomic_DNA"/>
</dbReference>
<feature type="chain" id="PRO_5045240693" evidence="2">
    <location>
        <begin position="28"/>
        <end position="76"/>
    </location>
</feature>
<feature type="region of interest" description="Disordered" evidence="1">
    <location>
        <begin position="53"/>
        <end position="76"/>
    </location>
</feature>
<evidence type="ECO:0000313" key="4">
    <source>
        <dbReference type="Proteomes" id="UP001500945"/>
    </source>
</evidence>
<keyword evidence="4" id="KW-1185">Reference proteome</keyword>
<dbReference type="PROSITE" id="PS51257">
    <property type="entry name" value="PROKAR_LIPOPROTEIN"/>
    <property type="match status" value="1"/>
</dbReference>
<organism evidence="3 4">
    <name type="scientific">Fodinibacter luteus</name>
    <dbReference type="NCBI Taxonomy" id="552064"/>
    <lineage>
        <taxon>Bacteria</taxon>
        <taxon>Bacillati</taxon>
        <taxon>Actinomycetota</taxon>
        <taxon>Actinomycetes</taxon>
        <taxon>Micrococcales</taxon>
        <taxon>Intrasporangiaceae</taxon>
        <taxon>Fodinibacter (ex Wang et al. 2009)</taxon>
    </lineage>
</organism>
<keyword evidence="2" id="KW-0732">Signal</keyword>
<gene>
    <name evidence="3" type="ORF">GCM10023168_09750</name>
</gene>
<name>A0ABP8K513_9MICO</name>